<reference evidence="1" key="2">
    <citation type="journal article" date="2015" name="Fish Shellfish Immunol.">
        <title>Early steps in the European eel (Anguilla anguilla)-Vibrio vulnificus interaction in the gills: Role of the RtxA13 toxin.</title>
        <authorList>
            <person name="Callol A."/>
            <person name="Pajuelo D."/>
            <person name="Ebbesson L."/>
            <person name="Teles M."/>
            <person name="MacKenzie S."/>
            <person name="Amaro C."/>
        </authorList>
    </citation>
    <scope>NUCLEOTIDE SEQUENCE</scope>
</reference>
<dbReference type="AlphaFoldDB" id="A0A0E9SHU2"/>
<sequence>MHVFLVRASVRLGNLQKTHHFSSGDR</sequence>
<evidence type="ECO:0000313" key="1">
    <source>
        <dbReference type="EMBL" id="JAH40939.1"/>
    </source>
</evidence>
<organism evidence="1">
    <name type="scientific">Anguilla anguilla</name>
    <name type="common">European freshwater eel</name>
    <name type="synonym">Muraena anguilla</name>
    <dbReference type="NCBI Taxonomy" id="7936"/>
    <lineage>
        <taxon>Eukaryota</taxon>
        <taxon>Metazoa</taxon>
        <taxon>Chordata</taxon>
        <taxon>Craniata</taxon>
        <taxon>Vertebrata</taxon>
        <taxon>Euteleostomi</taxon>
        <taxon>Actinopterygii</taxon>
        <taxon>Neopterygii</taxon>
        <taxon>Teleostei</taxon>
        <taxon>Anguilliformes</taxon>
        <taxon>Anguillidae</taxon>
        <taxon>Anguilla</taxon>
    </lineage>
</organism>
<accession>A0A0E9SHU2</accession>
<dbReference type="EMBL" id="GBXM01067638">
    <property type="protein sequence ID" value="JAH40939.1"/>
    <property type="molecule type" value="Transcribed_RNA"/>
</dbReference>
<proteinExistence type="predicted"/>
<protein>
    <submittedName>
        <fullName evidence="1">Uncharacterized protein</fullName>
    </submittedName>
</protein>
<name>A0A0E9SHU2_ANGAN</name>
<reference evidence="1" key="1">
    <citation type="submission" date="2014-11" db="EMBL/GenBank/DDBJ databases">
        <authorList>
            <person name="Amaro Gonzalez C."/>
        </authorList>
    </citation>
    <scope>NUCLEOTIDE SEQUENCE</scope>
</reference>